<dbReference type="AlphaFoldDB" id="A0A0D1XSK1"/>
<feature type="compositionally biased region" description="Pro residues" evidence="1">
    <location>
        <begin position="208"/>
        <end position="219"/>
    </location>
</feature>
<reference evidence="2 4" key="1">
    <citation type="submission" date="2015-07" db="EMBL/GenBank/DDBJ databases">
        <title>Fjat-14205 dsm 2895.</title>
        <authorList>
            <person name="Liu B."/>
            <person name="Wang J."/>
            <person name="Zhu Y."/>
            <person name="Liu G."/>
            <person name="Chen Q."/>
            <person name="Chen Z."/>
            <person name="Lan J."/>
            <person name="Che J."/>
            <person name="Ge C."/>
            <person name="Shi H."/>
            <person name="Pan Z."/>
            <person name="Liu X."/>
        </authorList>
    </citation>
    <scope>NUCLEOTIDE SEQUENCE [LARGE SCALE GENOMIC DNA]</scope>
    <source>
        <strain evidence="2 4">DSM 2895</strain>
    </source>
</reference>
<sequence>MIYIICKKGKLTFPVTPEVIGPEGGDALYDDVEVLKQGTIPFFKGTSLKTYSWSSHFPLKPTSYTEPTAINVLTGTLNPPKEIAQLLATLRDTAEVITLYITELNIEQKVQIRSFTPRQVKPGDIDYSITMVEYREVKLAIKPKQQAGTNKTGQAVKKVAKAAKAAKSNQGRSPAKKPAKKSSPPPSKKTPKKTPYKKTTKANKPYTPKRPAPPPPPNLPKYIPGGRSRED</sequence>
<protein>
    <submittedName>
        <fullName evidence="2">Uncharacterized protein</fullName>
    </submittedName>
</protein>
<gene>
    <name evidence="2" type="ORF">AF333_06870</name>
    <name evidence="3" type="ORF">SAMN04487909_14935</name>
</gene>
<dbReference type="EMBL" id="LGUG01000004">
    <property type="protein sequence ID" value="KON95244.1"/>
    <property type="molecule type" value="Genomic_DNA"/>
</dbReference>
<feature type="compositionally biased region" description="Basic residues" evidence="1">
    <location>
        <begin position="189"/>
        <end position="201"/>
    </location>
</feature>
<evidence type="ECO:0000256" key="1">
    <source>
        <dbReference type="SAM" id="MobiDB-lite"/>
    </source>
</evidence>
<dbReference type="Proteomes" id="UP000182836">
    <property type="component" value="Unassembled WGS sequence"/>
</dbReference>
<evidence type="ECO:0000313" key="4">
    <source>
        <dbReference type="Proteomes" id="UP000037269"/>
    </source>
</evidence>
<dbReference type="RefSeq" id="WP_043068832.1">
    <property type="nucleotide sequence ID" value="NZ_BJOA01000200.1"/>
</dbReference>
<evidence type="ECO:0000313" key="3">
    <source>
        <dbReference type="EMBL" id="SDK33255.1"/>
    </source>
</evidence>
<dbReference type="EMBL" id="FNED01000049">
    <property type="protein sequence ID" value="SDK33255.1"/>
    <property type="molecule type" value="Genomic_DNA"/>
</dbReference>
<reference evidence="3 5" key="2">
    <citation type="submission" date="2016-10" db="EMBL/GenBank/DDBJ databases">
        <authorList>
            <person name="de Groot N.N."/>
        </authorList>
    </citation>
    <scope>NUCLEOTIDE SEQUENCE [LARGE SCALE GENOMIC DNA]</scope>
    <source>
        <strain evidence="3 5">DSM 2895</strain>
    </source>
</reference>
<dbReference type="GeneID" id="42304920"/>
<keyword evidence="4" id="KW-1185">Reference proteome</keyword>
<dbReference type="OrthoDB" id="9800780at2"/>
<proteinExistence type="predicted"/>
<evidence type="ECO:0000313" key="5">
    <source>
        <dbReference type="Proteomes" id="UP000182836"/>
    </source>
</evidence>
<dbReference type="Proteomes" id="UP000037269">
    <property type="component" value="Unassembled WGS sequence"/>
</dbReference>
<name>A0A0D1XSK1_ANEMI</name>
<feature type="region of interest" description="Disordered" evidence="1">
    <location>
        <begin position="145"/>
        <end position="231"/>
    </location>
</feature>
<organism evidence="2 4">
    <name type="scientific">Aneurinibacillus migulanus</name>
    <name type="common">Bacillus migulanus</name>
    <dbReference type="NCBI Taxonomy" id="47500"/>
    <lineage>
        <taxon>Bacteria</taxon>
        <taxon>Bacillati</taxon>
        <taxon>Bacillota</taxon>
        <taxon>Bacilli</taxon>
        <taxon>Bacillales</taxon>
        <taxon>Paenibacillaceae</taxon>
        <taxon>Aneurinibacillus group</taxon>
        <taxon>Aneurinibacillus</taxon>
    </lineage>
</organism>
<dbReference type="STRING" id="47500.AF333_06870"/>
<dbReference type="PATRIC" id="fig|47500.8.peg.4463"/>
<accession>A0A0D1XSK1</accession>
<evidence type="ECO:0000313" key="2">
    <source>
        <dbReference type="EMBL" id="KON95244.1"/>
    </source>
</evidence>